<comment type="caution">
    <text evidence="3">The sequence shown here is derived from an EMBL/GenBank/DDBJ whole genome shotgun (WGS) entry which is preliminary data.</text>
</comment>
<dbReference type="InterPro" id="IPR013429">
    <property type="entry name" value="Regulatory_FmdB_Zinc_ribbon"/>
</dbReference>
<dbReference type="NCBIfam" id="TIGR02605">
    <property type="entry name" value="CxxC_CxxC_SSSS"/>
    <property type="match status" value="1"/>
</dbReference>
<dbReference type="EMBL" id="QFFI01000030">
    <property type="protein sequence ID" value="PWG61622.1"/>
    <property type="molecule type" value="Genomic_DNA"/>
</dbReference>
<dbReference type="AlphaFoldDB" id="A0A2U2MXW9"/>
<dbReference type="SMART" id="SM00834">
    <property type="entry name" value="CxxC_CXXC_SSSS"/>
    <property type="match status" value="1"/>
</dbReference>
<evidence type="ECO:0000313" key="4">
    <source>
        <dbReference type="Proteomes" id="UP000245474"/>
    </source>
</evidence>
<accession>A0A2U2MXW9</accession>
<evidence type="ECO:0000259" key="2">
    <source>
        <dbReference type="SMART" id="SM00834"/>
    </source>
</evidence>
<reference evidence="3 4" key="1">
    <citation type="submission" date="2018-05" db="EMBL/GenBank/DDBJ databases">
        <title>Spiribacter halobius sp. nov., a moderately halophilic bacterium isolated from marine solar saltern.</title>
        <authorList>
            <person name="Zheng W.-S."/>
            <person name="Lu D.-C."/>
            <person name="Du Z.-J."/>
        </authorList>
    </citation>
    <scope>NUCLEOTIDE SEQUENCE [LARGE SCALE GENOMIC DNA]</scope>
    <source>
        <strain evidence="3 4">E85</strain>
    </source>
</reference>
<sequence>MPLYDYRCPHCGPFQAWATMAESADPADCPACGVPAPRRPMAPFLNTMNGIRRKAQERNERSAHEPRVMGAGELAGLGRPRGGCGHAHGEHGHGEHGDGSGKPRMVRSSRPWMVGH</sequence>
<protein>
    <recommendedName>
        <fullName evidence="2">Putative regulatory protein FmdB zinc ribbon domain-containing protein</fullName>
    </recommendedName>
</protein>
<feature type="compositionally biased region" description="Gly residues" evidence="1">
    <location>
        <begin position="73"/>
        <end position="86"/>
    </location>
</feature>
<feature type="compositionally biased region" description="Basic and acidic residues" evidence="1">
    <location>
        <begin position="55"/>
        <end position="67"/>
    </location>
</feature>
<feature type="compositionally biased region" description="Basic and acidic residues" evidence="1">
    <location>
        <begin position="87"/>
        <end position="101"/>
    </location>
</feature>
<dbReference type="Proteomes" id="UP000245474">
    <property type="component" value="Unassembled WGS sequence"/>
</dbReference>
<evidence type="ECO:0000256" key="1">
    <source>
        <dbReference type="SAM" id="MobiDB-lite"/>
    </source>
</evidence>
<dbReference type="RefSeq" id="WP_109679774.1">
    <property type="nucleotide sequence ID" value="NZ_CP086615.1"/>
</dbReference>
<name>A0A2U2MXW9_9GAMM</name>
<feature type="region of interest" description="Disordered" evidence="1">
    <location>
        <begin position="55"/>
        <end position="116"/>
    </location>
</feature>
<proteinExistence type="predicted"/>
<organism evidence="3 4">
    <name type="scientific">Sediminicurvatus halobius</name>
    <dbReference type="NCBI Taxonomy" id="2182432"/>
    <lineage>
        <taxon>Bacteria</taxon>
        <taxon>Pseudomonadati</taxon>
        <taxon>Pseudomonadota</taxon>
        <taxon>Gammaproteobacteria</taxon>
        <taxon>Chromatiales</taxon>
        <taxon>Ectothiorhodospiraceae</taxon>
        <taxon>Sediminicurvatus</taxon>
    </lineage>
</organism>
<evidence type="ECO:0000313" key="3">
    <source>
        <dbReference type="EMBL" id="PWG61622.1"/>
    </source>
</evidence>
<keyword evidence="4" id="KW-1185">Reference proteome</keyword>
<dbReference type="Pfam" id="PF09723">
    <property type="entry name" value="Zn_ribbon_8"/>
    <property type="match status" value="1"/>
</dbReference>
<gene>
    <name evidence="3" type="ORF">DEM34_15665</name>
</gene>
<dbReference type="OrthoDB" id="9813321at2"/>
<feature type="domain" description="Putative regulatory protein FmdB zinc ribbon" evidence="2">
    <location>
        <begin position="1"/>
        <end position="41"/>
    </location>
</feature>